<evidence type="ECO:0000313" key="2">
    <source>
        <dbReference type="Proteomes" id="UP000256269"/>
    </source>
</evidence>
<name>A0A3E0GTM4_9PSEU</name>
<accession>A0A3E0GTM4</accession>
<proteinExistence type="predicted"/>
<dbReference type="RefSeq" id="WP_147329016.1">
    <property type="nucleotide sequence ID" value="NZ_CP144375.1"/>
</dbReference>
<dbReference type="AlphaFoldDB" id="A0A3E0GTM4"/>
<reference evidence="1 2" key="1">
    <citation type="submission" date="2018-08" db="EMBL/GenBank/DDBJ databases">
        <title>Genomic Encyclopedia of Archaeal and Bacterial Type Strains, Phase II (KMG-II): from individual species to whole genera.</title>
        <authorList>
            <person name="Goeker M."/>
        </authorList>
    </citation>
    <scope>NUCLEOTIDE SEQUENCE [LARGE SCALE GENOMIC DNA]</scope>
    <source>
        <strain evidence="1 2">DSM 45791</strain>
    </source>
</reference>
<dbReference type="EMBL" id="QUNO01000034">
    <property type="protein sequence ID" value="REH26201.1"/>
    <property type="molecule type" value="Genomic_DNA"/>
</dbReference>
<comment type="caution">
    <text evidence="1">The sequence shown here is derived from an EMBL/GenBank/DDBJ whole genome shotgun (WGS) entry which is preliminary data.</text>
</comment>
<dbReference type="OrthoDB" id="3734014at2"/>
<evidence type="ECO:0000313" key="1">
    <source>
        <dbReference type="EMBL" id="REH26201.1"/>
    </source>
</evidence>
<dbReference type="Gene3D" id="2.120.10.70">
    <property type="entry name" value="Fucose-specific lectin"/>
    <property type="match status" value="1"/>
</dbReference>
<dbReference type="SUPFAM" id="SSF89372">
    <property type="entry name" value="Fucose-specific lectin"/>
    <property type="match status" value="2"/>
</dbReference>
<gene>
    <name evidence="1" type="ORF">BCF44_13456</name>
</gene>
<protein>
    <submittedName>
        <fullName evidence="1">Uncharacterized protein</fullName>
    </submittedName>
</protein>
<organism evidence="1 2">
    <name type="scientific">Kutzneria buriramensis</name>
    <dbReference type="NCBI Taxonomy" id="1045776"/>
    <lineage>
        <taxon>Bacteria</taxon>
        <taxon>Bacillati</taxon>
        <taxon>Actinomycetota</taxon>
        <taxon>Actinomycetes</taxon>
        <taxon>Pseudonocardiales</taxon>
        <taxon>Pseudonocardiaceae</taxon>
        <taxon>Kutzneria</taxon>
    </lineage>
</organism>
<sequence>MTRRKVLAPLGIVVAVIAVVLGVTFGVRHDSRAVALAGATDAQLVVRASSNDLMHTIRSNANRTWTEAGDLLSQTGRPAGTITHIASTVINGELNIVASDSYGVYLAIRHTDGNWEGLQRIATCANVTSLAAATVSSDLQIVVATDNGAGLYHAVRHSDGTWTSFGDVKAVAGGLTGTIGQVGAAGVNGQLQVVALAGGKVMNAVRDAGGNWTPFADVLASNDPNHVVGTPSGVAVGAAGNALQLLVQGGNGTTLWHMVRDSAGNWGGPGDAMKAMGHKGTLVSVAVAGVNGDLQVAIVDNGGAVWHTIRHSADGTWDQAGQLTPSIVPGMPSDVVEAAIAGS</sequence>
<dbReference type="Proteomes" id="UP000256269">
    <property type="component" value="Unassembled WGS sequence"/>
</dbReference>
<keyword evidence="2" id="KW-1185">Reference proteome</keyword>